<gene>
    <name evidence="11" type="ORF">Zmor_004525</name>
</gene>
<keyword evidence="12" id="KW-1185">Reference proteome</keyword>
<feature type="binding site" evidence="9">
    <location>
        <position position="320"/>
    </location>
    <ligand>
        <name>GTP</name>
        <dbReference type="ChEBI" id="CHEBI:37565"/>
    </ligand>
</feature>
<evidence type="ECO:0000256" key="4">
    <source>
        <dbReference type="ARBA" id="ARBA00022842"/>
    </source>
</evidence>
<sequence>VMGCITSGIDNSEAFMLSRKIDEKLKLEGIDFRRQVKLLLLGTGESGKSTILKQLKVIHEKGFTDKEKEDYKYIIWGNITHSLRLLLESCLKHTALSKELHEKAQGVLGLIEEDSGNLKLPGKLSESIVNLWSHTEFKELCKNKDVCQVWTDNIERVISPSYVPSSYEIMLARSKTTGIVERSFIYKDLKFRIFDVGGQRSERRKWIHCFEDVTCLLFCVACSEYDETLIEDVSVNRLRESLQLFESICNNRYFLNTSIILFLNKMDLFKEKLRIIPFRDYFPEYTGDEKNWEEAASFIEEKFKKLYKGGEEIYAKRTCATDTDNMRFMFDAVTDIIIANHFSSCYL</sequence>
<evidence type="ECO:0000313" key="12">
    <source>
        <dbReference type="Proteomes" id="UP001168821"/>
    </source>
</evidence>
<keyword evidence="7" id="KW-0807">Transducer</keyword>
<dbReference type="InterPro" id="IPR011025">
    <property type="entry name" value="GproteinA_insert"/>
</dbReference>
<evidence type="ECO:0000256" key="7">
    <source>
        <dbReference type="ARBA" id="ARBA00023224"/>
    </source>
</evidence>
<dbReference type="InterPro" id="IPR002975">
    <property type="entry name" value="Fungi_Gprotein_alpha"/>
</dbReference>
<accession>A0AA38LZC5</accession>
<dbReference type="GO" id="GO:0046872">
    <property type="term" value="F:metal ion binding"/>
    <property type="evidence" value="ECO:0007669"/>
    <property type="project" value="UniProtKB-KW"/>
</dbReference>
<dbReference type="CDD" id="cd00066">
    <property type="entry name" value="G-alpha"/>
    <property type="match status" value="1"/>
</dbReference>
<dbReference type="InterPro" id="IPR027417">
    <property type="entry name" value="P-loop_NTPase"/>
</dbReference>
<dbReference type="GO" id="GO:0031683">
    <property type="term" value="F:G-protein beta/gamma-subunit complex binding"/>
    <property type="evidence" value="ECO:0007669"/>
    <property type="project" value="InterPro"/>
</dbReference>
<dbReference type="GO" id="GO:0001664">
    <property type="term" value="F:G protein-coupled receptor binding"/>
    <property type="evidence" value="ECO:0007669"/>
    <property type="project" value="InterPro"/>
</dbReference>
<evidence type="ECO:0000256" key="6">
    <source>
        <dbReference type="ARBA" id="ARBA00023139"/>
    </source>
</evidence>
<keyword evidence="6" id="KW-0564">Palmitate</keyword>
<evidence type="ECO:0000313" key="11">
    <source>
        <dbReference type="EMBL" id="KAJ3621774.1"/>
    </source>
</evidence>
<name>A0AA38LZC5_9CUCU</name>
<keyword evidence="2 10" id="KW-0479">Metal-binding</keyword>
<evidence type="ECO:0000256" key="1">
    <source>
        <dbReference type="ARBA" id="ARBA00022707"/>
    </source>
</evidence>
<dbReference type="SUPFAM" id="SSF47895">
    <property type="entry name" value="Transducin (alpha subunit), insertion domain"/>
    <property type="match status" value="1"/>
</dbReference>
<dbReference type="Pfam" id="PF00503">
    <property type="entry name" value="G-alpha"/>
    <property type="match status" value="1"/>
</dbReference>
<dbReference type="PRINTS" id="PR01241">
    <property type="entry name" value="GPROTEINAFNG"/>
</dbReference>
<dbReference type="PANTHER" id="PTHR10218:SF302">
    <property type="entry name" value="GUANINE NUCLEOTIDE-BINDING PROTEIN ALPHA-5 SUBUNIT"/>
    <property type="match status" value="1"/>
</dbReference>
<evidence type="ECO:0000256" key="8">
    <source>
        <dbReference type="ARBA" id="ARBA00023288"/>
    </source>
</evidence>
<dbReference type="GO" id="GO:0007188">
    <property type="term" value="P:adenylate cyclase-modulating G protein-coupled receptor signaling pathway"/>
    <property type="evidence" value="ECO:0007669"/>
    <property type="project" value="TreeGrafter"/>
</dbReference>
<dbReference type="Gene3D" id="1.10.400.10">
    <property type="entry name" value="GI Alpha 1, domain 2-like"/>
    <property type="match status" value="1"/>
</dbReference>
<feature type="binding site" evidence="10">
    <location>
        <position position="49"/>
    </location>
    <ligand>
        <name>Mg(2+)</name>
        <dbReference type="ChEBI" id="CHEBI:18420"/>
    </ligand>
</feature>
<feature type="binding site" evidence="9">
    <location>
        <begin position="45"/>
        <end position="50"/>
    </location>
    <ligand>
        <name>GTP</name>
        <dbReference type="ChEBI" id="CHEBI:37565"/>
    </ligand>
</feature>
<comment type="caution">
    <text evidence="11">The sequence shown here is derived from an EMBL/GenBank/DDBJ whole genome shotgun (WGS) entry which is preliminary data.</text>
</comment>
<dbReference type="SMART" id="SM00275">
    <property type="entry name" value="G_alpha"/>
    <property type="match status" value="1"/>
</dbReference>
<evidence type="ECO:0000256" key="10">
    <source>
        <dbReference type="PIRSR" id="PIRSR601019-2"/>
    </source>
</evidence>
<proteinExistence type="predicted"/>
<evidence type="ECO:0000256" key="2">
    <source>
        <dbReference type="ARBA" id="ARBA00022723"/>
    </source>
</evidence>
<feature type="binding site" evidence="9">
    <location>
        <begin position="195"/>
        <end position="199"/>
    </location>
    <ligand>
        <name>GTP</name>
        <dbReference type="ChEBI" id="CHEBI:37565"/>
    </ligand>
</feature>
<evidence type="ECO:0000256" key="5">
    <source>
        <dbReference type="ARBA" id="ARBA00023134"/>
    </source>
</evidence>
<reference evidence="11" key="1">
    <citation type="journal article" date="2023" name="G3 (Bethesda)">
        <title>Whole genome assemblies of Zophobas morio and Tenebrio molitor.</title>
        <authorList>
            <person name="Kaur S."/>
            <person name="Stinson S.A."/>
            <person name="diCenzo G.C."/>
        </authorList>
    </citation>
    <scope>NUCLEOTIDE SEQUENCE</scope>
    <source>
        <strain evidence="11">QUZm001</strain>
    </source>
</reference>
<feature type="binding site" evidence="9">
    <location>
        <begin position="264"/>
        <end position="267"/>
    </location>
    <ligand>
        <name>GTP</name>
        <dbReference type="ChEBI" id="CHEBI:37565"/>
    </ligand>
</feature>
<dbReference type="EMBL" id="JALNTZ010001980">
    <property type="protein sequence ID" value="KAJ3621774.1"/>
    <property type="molecule type" value="Genomic_DNA"/>
</dbReference>
<dbReference type="Proteomes" id="UP001168821">
    <property type="component" value="Unassembled WGS sequence"/>
</dbReference>
<dbReference type="PROSITE" id="PS51882">
    <property type="entry name" value="G_ALPHA"/>
    <property type="match status" value="1"/>
</dbReference>
<dbReference type="Gene3D" id="3.40.50.300">
    <property type="entry name" value="P-loop containing nucleotide triphosphate hydrolases"/>
    <property type="match status" value="1"/>
</dbReference>
<dbReference type="GO" id="GO:0005834">
    <property type="term" value="C:heterotrimeric G-protein complex"/>
    <property type="evidence" value="ECO:0007669"/>
    <property type="project" value="InterPro"/>
</dbReference>
<feature type="non-terminal residue" evidence="11">
    <location>
        <position position="1"/>
    </location>
</feature>
<dbReference type="GO" id="GO:0003924">
    <property type="term" value="F:GTPase activity"/>
    <property type="evidence" value="ECO:0007669"/>
    <property type="project" value="InterPro"/>
</dbReference>
<keyword evidence="1" id="KW-0519">Myristate</keyword>
<protein>
    <submittedName>
        <fullName evidence="11">Uncharacterized protein</fullName>
    </submittedName>
</protein>
<evidence type="ECO:0000256" key="3">
    <source>
        <dbReference type="ARBA" id="ARBA00022741"/>
    </source>
</evidence>
<dbReference type="PRINTS" id="PR00318">
    <property type="entry name" value="GPROTEINA"/>
</dbReference>
<dbReference type="GO" id="GO:0007010">
    <property type="term" value="P:cytoskeleton organization"/>
    <property type="evidence" value="ECO:0007669"/>
    <property type="project" value="UniProtKB-ARBA"/>
</dbReference>
<keyword evidence="5 9" id="KW-0342">GTP-binding</keyword>
<dbReference type="InterPro" id="IPR001019">
    <property type="entry name" value="Gprotein_alpha_su"/>
</dbReference>
<dbReference type="FunFam" id="3.40.50.300:FF:000692">
    <property type="entry name" value="Guanine nucleotide-binding protein subunit alpha"/>
    <property type="match status" value="1"/>
</dbReference>
<organism evidence="11 12">
    <name type="scientific">Zophobas morio</name>
    <dbReference type="NCBI Taxonomy" id="2755281"/>
    <lineage>
        <taxon>Eukaryota</taxon>
        <taxon>Metazoa</taxon>
        <taxon>Ecdysozoa</taxon>
        <taxon>Arthropoda</taxon>
        <taxon>Hexapoda</taxon>
        <taxon>Insecta</taxon>
        <taxon>Pterygota</taxon>
        <taxon>Neoptera</taxon>
        <taxon>Endopterygota</taxon>
        <taxon>Coleoptera</taxon>
        <taxon>Polyphaga</taxon>
        <taxon>Cucujiformia</taxon>
        <taxon>Tenebrionidae</taxon>
        <taxon>Zophobas</taxon>
    </lineage>
</organism>
<keyword evidence="8" id="KW-0449">Lipoprotein</keyword>
<dbReference type="FunFam" id="3.40.50.300:FF:002307">
    <property type="entry name" value="Guanine nucleotide-binding protein G(k) subunit alpha"/>
    <property type="match status" value="1"/>
</dbReference>
<keyword evidence="3 9" id="KW-0547">Nucleotide-binding</keyword>
<dbReference type="GO" id="GO:0005737">
    <property type="term" value="C:cytoplasm"/>
    <property type="evidence" value="ECO:0007669"/>
    <property type="project" value="UniProtKB-ARBA"/>
</dbReference>
<dbReference type="PANTHER" id="PTHR10218">
    <property type="entry name" value="GTP-BINDING PROTEIN ALPHA SUBUNIT"/>
    <property type="match status" value="1"/>
</dbReference>
<dbReference type="AlphaFoldDB" id="A0AA38LZC5"/>
<feature type="binding site" evidence="10">
    <location>
        <position position="176"/>
    </location>
    <ligand>
        <name>Mg(2+)</name>
        <dbReference type="ChEBI" id="CHEBI:18420"/>
    </ligand>
</feature>
<dbReference type="SUPFAM" id="SSF52540">
    <property type="entry name" value="P-loop containing nucleoside triphosphate hydrolases"/>
    <property type="match status" value="1"/>
</dbReference>
<keyword evidence="4 10" id="KW-0460">Magnesium</keyword>
<dbReference type="GO" id="GO:0005525">
    <property type="term" value="F:GTP binding"/>
    <property type="evidence" value="ECO:0007669"/>
    <property type="project" value="UniProtKB-KW"/>
</dbReference>
<evidence type="ECO:0000256" key="9">
    <source>
        <dbReference type="PIRSR" id="PIRSR601019-1"/>
    </source>
</evidence>